<dbReference type="Pfam" id="PF20520">
    <property type="entry name" value="Ac45-VOA1_TM"/>
    <property type="match status" value="1"/>
</dbReference>
<feature type="domain" description="V-type proton ATPase subunit S1/VOA1 transmembrane" evidence="12">
    <location>
        <begin position="226"/>
        <end position="265"/>
    </location>
</feature>
<dbReference type="EMBL" id="ML119051">
    <property type="protein sequence ID" value="ROT43144.1"/>
    <property type="molecule type" value="Genomic_DNA"/>
</dbReference>
<name>A0A3N2Q8P7_SODAK</name>
<proteinExistence type="inferred from homology"/>
<comment type="similarity">
    <text evidence="2">Belongs to the BIG1 family.</text>
</comment>
<keyword evidence="8 10" id="KW-0472">Membrane</keyword>
<evidence type="ECO:0000313" key="14">
    <source>
        <dbReference type="Proteomes" id="UP000272025"/>
    </source>
</evidence>
<keyword evidence="5 11" id="KW-0732">Signal</keyword>
<sequence>MRLSRSAGLLVFAASANAIADSSPFVLLSTGKFTQVPDASQLQTSTQVLNSVQLILDSCPTERYHIVSQPNLRASDIRGADDCKTRKLCSAASNDRVRNTYSVAEVVGKIEADNLSKYIQAACSNQGRAAEVQETALHPLPSDHLEREKQLAKNDQILDRALDDLLSSDSYTIIYLSSPAGSSKSDVDSTGSISAELKKLRARAWSVRRQDNSTDWNNLPLFEKYQFLTPGIFHGIVVTLVILSILGVGLRALSSLEVSYGAFDKEMGPAAQKKQN</sequence>
<feature type="chain" id="PRO_5018059024" description="Protein BIG1" evidence="11">
    <location>
        <begin position="19"/>
        <end position="276"/>
    </location>
</feature>
<dbReference type="PANTHER" id="PTHR28285">
    <property type="entry name" value="PROTEIN BIG1"/>
    <property type="match status" value="1"/>
</dbReference>
<evidence type="ECO:0000256" key="7">
    <source>
        <dbReference type="ARBA" id="ARBA00022989"/>
    </source>
</evidence>
<protein>
    <recommendedName>
        <fullName evidence="3">Protein BIG1</fullName>
    </recommendedName>
</protein>
<accession>A0A3N2Q8P7</accession>
<dbReference type="OrthoDB" id="9985059at2759"/>
<keyword evidence="9" id="KW-0961">Cell wall biogenesis/degradation</keyword>
<dbReference type="InterPro" id="IPR037654">
    <property type="entry name" value="Big1"/>
</dbReference>
<dbReference type="GO" id="GO:0005789">
    <property type="term" value="C:endoplasmic reticulum membrane"/>
    <property type="evidence" value="ECO:0007669"/>
    <property type="project" value="UniProtKB-SubCell"/>
</dbReference>
<gene>
    <name evidence="13" type="ORF">SODALDRAFT_319666</name>
</gene>
<evidence type="ECO:0000256" key="4">
    <source>
        <dbReference type="ARBA" id="ARBA00022692"/>
    </source>
</evidence>
<feature type="signal peptide" evidence="11">
    <location>
        <begin position="1"/>
        <end position="18"/>
    </location>
</feature>
<evidence type="ECO:0000313" key="13">
    <source>
        <dbReference type="EMBL" id="ROT43144.1"/>
    </source>
</evidence>
<dbReference type="Proteomes" id="UP000272025">
    <property type="component" value="Unassembled WGS sequence"/>
</dbReference>
<comment type="subcellular location">
    <subcellularLocation>
        <location evidence="1">Endoplasmic reticulum membrane</location>
        <topology evidence="1">Single-pass type I membrane protein</topology>
    </subcellularLocation>
</comment>
<evidence type="ECO:0000256" key="6">
    <source>
        <dbReference type="ARBA" id="ARBA00022824"/>
    </source>
</evidence>
<evidence type="ECO:0000256" key="8">
    <source>
        <dbReference type="ARBA" id="ARBA00023136"/>
    </source>
</evidence>
<dbReference type="GO" id="GO:0071555">
    <property type="term" value="P:cell wall organization"/>
    <property type="evidence" value="ECO:0007669"/>
    <property type="project" value="UniProtKB-KW"/>
</dbReference>
<dbReference type="GO" id="GO:0009272">
    <property type="term" value="P:fungal-type cell wall biogenesis"/>
    <property type="evidence" value="ECO:0007669"/>
    <property type="project" value="TreeGrafter"/>
</dbReference>
<dbReference type="STRING" id="1314773.A0A3N2Q8P7"/>
<keyword evidence="14" id="KW-1185">Reference proteome</keyword>
<keyword evidence="6" id="KW-0256">Endoplasmic reticulum</keyword>
<evidence type="ECO:0000256" key="9">
    <source>
        <dbReference type="ARBA" id="ARBA00023316"/>
    </source>
</evidence>
<dbReference type="RefSeq" id="XP_028470950.1">
    <property type="nucleotide sequence ID" value="XM_028609466.1"/>
</dbReference>
<reference evidence="13 14" key="1">
    <citation type="journal article" date="2018" name="Mol. Ecol.">
        <title>The obligate alkalophilic soda-lake fungus Sodiomyces alkalinus has shifted to a protein diet.</title>
        <authorList>
            <person name="Grum-Grzhimaylo A.A."/>
            <person name="Falkoski D.L."/>
            <person name="van den Heuvel J."/>
            <person name="Valero-Jimenez C.A."/>
            <person name="Min B."/>
            <person name="Choi I.G."/>
            <person name="Lipzen A."/>
            <person name="Daum C.G."/>
            <person name="Aanen D.K."/>
            <person name="Tsang A."/>
            <person name="Henrissat B."/>
            <person name="Bilanenko E.N."/>
            <person name="de Vries R.P."/>
            <person name="van Kan J.A.L."/>
            <person name="Grigoriev I.V."/>
            <person name="Debets A.J.M."/>
        </authorList>
    </citation>
    <scope>NUCLEOTIDE SEQUENCE [LARGE SCALE GENOMIC DNA]</scope>
    <source>
        <strain evidence="13 14">F11</strain>
    </source>
</reference>
<keyword evidence="4 10" id="KW-0812">Transmembrane</keyword>
<dbReference type="GO" id="GO:0006078">
    <property type="term" value="P:(1-&gt;6)-beta-D-glucan biosynthetic process"/>
    <property type="evidence" value="ECO:0007669"/>
    <property type="project" value="TreeGrafter"/>
</dbReference>
<evidence type="ECO:0000256" key="3">
    <source>
        <dbReference type="ARBA" id="ARBA00022089"/>
    </source>
</evidence>
<keyword evidence="7 10" id="KW-1133">Transmembrane helix</keyword>
<evidence type="ECO:0000256" key="1">
    <source>
        <dbReference type="ARBA" id="ARBA00004115"/>
    </source>
</evidence>
<dbReference type="InterPro" id="IPR046756">
    <property type="entry name" value="VAS1/VOA1_TM"/>
</dbReference>
<evidence type="ECO:0000256" key="11">
    <source>
        <dbReference type="SAM" id="SignalP"/>
    </source>
</evidence>
<evidence type="ECO:0000259" key="12">
    <source>
        <dbReference type="Pfam" id="PF20520"/>
    </source>
</evidence>
<evidence type="ECO:0000256" key="5">
    <source>
        <dbReference type="ARBA" id="ARBA00022729"/>
    </source>
</evidence>
<dbReference type="PANTHER" id="PTHR28285:SF1">
    <property type="entry name" value="PROTEIN BIG1"/>
    <property type="match status" value="1"/>
</dbReference>
<evidence type="ECO:0000256" key="2">
    <source>
        <dbReference type="ARBA" id="ARBA00008203"/>
    </source>
</evidence>
<evidence type="ECO:0000256" key="10">
    <source>
        <dbReference type="SAM" id="Phobius"/>
    </source>
</evidence>
<feature type="transmembrane region" description="Helical" evidence="10">
    <location>
        <begin position="232"/>
        <end position="253"/>
    </location>
</feature>
<organism evidence="13 14">
    <name type="scientific">Sodiomyces alkalinus (strain CBS 110278 / VKM F-3762 / F11)</name>
    <name type="common">Alkaliphilic filamentous fungus</name>
    <dbReference type="NCBI Taxonomy" id="1314773"/>
    <lineage>
        <taxon>Eukaryota</taxon>
        <taxon>Fungi</taxon>
        <taxon>Dikarya</taxon>
        <taxon>Ascomycota</taxon>
        <taxon>Pezizomycotina</taxon>
        <taxon>Sordariomycetes</taxon>
        <taxon>Hypocreomycetidae</taxon>
        <taxon>Glomerellales</taxon>
        <taxon>Plectosphaerellaceae</taxon>
        <taxon>Sodiomyces</taxon>
    </lineage>
</organism>
<dbReference type="AlphaFoldDB" id="A0A3N2Q8P7"/>
<dbReference type="GeneID" id="39577944"/>